<evidence type="ECO:0000313" key="6">
    <source>
        <dbReference type="EMBL" id="GBG27653.1"/>
    </source>
</evidence>
<dbReference type="SUPFAM" id="SSF52540">
    <property type="entry name" value="P-loop containing nucleoside triphosphate hydrolases"/>
    <property type="match status" value="1"/>
</dbReference>
<evidence type="ECO:0000259" key="3">
    <source>
        <dbReference type="Pfam" id="PF13871"/>
    </source>
</evidence>
<dbReference type="InterPro" id="IPR026937">
    <property type="entry name" value="SBNO_Helicase_C_dom"/>
</dbReference>
<dbReference type="InterPro" id="IPR039187">
    <property type="entry name" value="SNO_AAA"/>
</dbReference>
<reference evidence="6 7" key="1">
    <citation type="submission" date="2017-12" db="EMBL/GenBank/DDBJ databases">
        <title>Sequencing, de novo assembly and annotation of complete genome of a new Thraustochytrid species, strain FCC1311.</title>
        <authorList>
            <person name="Sedici K."/>
            <person name="Godart F."/>
            <person name="Aiese Cigliano R."/>
            <person name="Sanseverino W."/>
            <person name="Barakat M."/>
            <person name="Ortet P."/>
            <person name="Marechal E."/>
            <person name="Cagnac O."/>
            <person name="Amato A."/>
        </authorList>
    </citation>
    <scope>NUCLEOTIDE SEQUENCE [LARGE SCALE GENOMIC DNA]</scope>
</reference>
<gene>
    <name evidence="6" type="ORF">FCC1311_038762</name>
</gene>
<dbReference type="InterPro" id="IPR057332">
    <property type="entry name" value="SBNO_a/b_dom"/>
</dbReference>
<feature type="compositionally biased region" description="Basic and acidic residues" evidence="2">
    <location>
        <begin position="964"/>
        <end position="973"/>
    </location>
</feature>
<sequence>MSTDPEGEHGAAWDAYVCRSGVRAGRPHPGHIVEPASLAAVTLPPLTYPVLDALGEQVERGDLSQLQLEGVAYACQKHQHIMPDRTRSGFFIGDATGTGKGRQIAGIVVDNMSRGRRRHLWCSTSVDLIKDAMRDFQDLHVNVTVHNGVRMLDKSNKGLGASKASRKGVLFTTYASLVSSTATRDRFDQIASWLGDDEEFEGCLIFDECHKAKNFAEKEGKGSRVAKAVVRLQRRFPRARCVYVSATGVSDISNMAYMDRLGLWGKGAAFESFDDFRTSMGRRNMGALEMLAIELKSTGYHVSRGLSFADTTFDLVQATLTAEQLRIYFGATALWNDLQIALEQAIELAGASGKLWSPFWSAHQRFFKQLCVAFKVPDVVRLARGALADGHCVVIGLQSTGEAAVDFWSTGCTPAQRDKLSACAVGNLAILNFLQSHFPTVHADVASMQARTQQGSSQDALTSANTALMNLHAETHAKLEAMKASFIARATALELPASAIDDLIHQLGGHRSVAEMTGRRNCILADESVSSEAPLSAHATRCTVVQRQDIVARSKLAGPLTDATAKGKLATTAAAPPSAAGSTASSNAIEMESLNIGEKEAFMAGSKLLAIISDAASTGISLHADQRVANKRRRIHITCELAWAADTAVQQLGRSHRSSQVCAPMFKLVTSGIGGENRFISAVASRLRSLGALTHGDRRASTAGVALDDFDFDSIHGRKALQELCVHTSRSAVVPGVAWSQVLQRVRDLWSRAENAGATFGTTVNAVDITKDAQEEVAVVAGQSPKHWPKSEASFVLCAAKCLRLIFTNVRATQVFSCTALNLNVSEADRKSVKKFLNKLLGLPIHLQAFLFEYFTATLDSIVEQAKLDGTFDEGVSDVHANSVSAAQAPEVVYTDPATGGELKLHVLRLDRGVSFESAMGWLKRGIEIARAKVEARKGRAAPQEFEKSTLSSASEDSSSASARESESARPKDNTSFVEEASVLGAGGFYVSRNHSVAGQDFMYALAVKLDARSEKYSIFRPNTGRAALEKTKRELDRTYKPIGLEQARSIWENVFAMTKDGCIHGPGCPEGRKCSFGVRIQHVGLLTGAVVPLWTQLAEVLADPTLGIPRFDQRMRVVRAQLDSGERAIGIKWHINALSALRHKLAQLNARLHSVRLVIPNGARQYGFALFPDLRIKVLSDEARVAGLRPDQMLVQVGDARLGPGATRDQAMALIREKFNRVSRVLDLVVRDVDSTPLANKGQTGGAPASVFEEPTQIVPASCKALARKPMTLLGFFAKQKKKRNDDDDSTSASTQVIDLQRASKRSRPSVAPSSPIVIELD</sequence>
<dbReference type="GO" id="GO:0042393">
    <property type="term" value="F:histone binding"/>
    <property type="evidence" value="ECO:0007669"/>
    <property type="project" value="TreeGrafter"/>
</dbReference>
<dbReference type="Pfam" id="PF13871">
    <property type="entry name" value="Helicase_C_4"/>
    <property type="match status" value="1"/>
</dbReference>
<evidence type="ECO:0000259" key="4">
    <source>
        <dbReference type="Pfam" id="PF13872"/>
    </source>
</evidence>
<comment type="caution">
    <text evidence="6">The sequence shown here is derived from an EMBL/GenBank/DDBJ whole genome shotgun (WGS) entry which is preliminary data.</text>
</comment>
<dbReference type="GO" id="GO:0006355">
    <property type="term" value="P:regulation of DNA-templated transcription"/>
    <property type="evidence" value="ECO:0007669"/>
    <property type="project" value="InterPro"/>
</dbReference>
<evidence type="ECO:0000259" key="5">
    <source>
        <dbReference type="Pfam" id="PF25373"/>
    </source>
</evidence>
<dbReference type="OrthoDB" id="421838at2759"/>
<feature type="domain" description="Strawberry notch helicase C" evidence="3">
    <location>
        <begin position="499"/>
        <end position="878"/>
    </location>
</feature>
<name>A0A2R5GG78_9STRA</name>
<comment type="similarity">
    <text evidence="1">Belongs to the SBNO family.</text>
</comment>
<dbReference type="PANTHER" id="PTHR12706:SF33">
    <property type="entry name" value="PROTEIN WITH HELICASE_C DOMAIN"/>
    <property type="match status" value="1"/>
</dbReference>
<evidence type="ECO:0000256" key="1">
    <source>
        <dbReference type="ARBA" id="ARBA00006992"/>
    </source>
</evidence>
<organism evidence="6 7">
    <name type="scientific">Hondaea fermentalgiana</name>
    <dbReference type="NCBI Taxonomy" id="2315210"/>
    <lineage>
        <taxon>Eukaryota</taxon>
        <taxon>Sar</taxon>
        <taxon>Stramenopiles</taxon>
        <taxon>Bigyra</taxon>
        <taxon>Labyrinthulomycetes</taxon>
        <taxon>Thraustochytrida</taxon>
        <taxon>Thraustochytriidae</taxon>
        <taxon>Hondaea</taxon>
    </lineage>
</organism>
<evidence type="ECO:0000256" key="2">
    <source>
        <dbReference type="SAM" id="MobiDB-lite"/>
    </source>
</evidence>
<dbReference type="InParanoid" id="A0A2R5GG78"/>
<dbReference type="Gene3D" id="3.40.50.300">
    <property type="entry name" value="P-loop containing nucleotide triphosphate hydrolases"/>
    <property type="match status" value="1"/>
</dbReference>
<dbReference type="Pfam" id="PF25373">
    <property type="entry name" value="SBNO"/>
    <property type="match status" value="1"/>
</dbReference>
<accession>A0A2R5GG78</accession>
<dbReference type="PANTHER" id="PTHR12706">
    <property type="entry name" value="STRAWBERRY NOTCH-RELATED"/>
    <property type="match status" value="1"/>
</dbReference>
<dbReference type="Proteomes" id="UP000241890">
    <property type="component" value="Unassembled WGS sequence"/>
</dbReference>
<dbReference type="EMBL" id="BEYU01000034">
    <property type="protein sequence ID" value="GBG27653.1"/>
    <property type="molecule type" value="Genomic_DNA"/>
</dbReference>
<proteinExistence type="inferred from homology"/>
<feature type="region of interest" description="Disordered" evidence="2">
    <location>
        <begin position="1281"/>
        <end position="1323"/>
    </location>
</feature>
<feature type="region of interest" description="Disordered" evidence="2">
    <location>
        <begin position="941"/>
        <end position="976"/>
    </location>
</feature>
<feature type="domain" description="Strawberry notch AAA" evidence="4">
    <location>
        <begin position="27"/>
        <end position="328"/>
    </location>
</feature>
<dbReference type="InterPro" id="IPR026741">
    <property type="entry name" value="SNO"/>
</dbReference>
<dbReference type="InterPro" id="IPR027417">
    <property type="entry name" value="P-loop_NTPase"/>
</dbReference>
<feature type="compositionally biased region" description="Low complexity" evidence="2">
    <location>
        <begin position="949"/>
        <end position="963"/>
    </location>
</feature>
<keyword evidence="7" id="KW-1185">Reference proteome</keyword>
<feature type="domain" description="SBNO alpha/beta" evidence="5">
    <location>
        <begin position="987"/>
        <end position="1080"/>
    </location>
</feature>
<dbReference type="Pfam" id="PF13872">
    <property type="entry name" value="AAA_34"/>
    <property type="match status" value="1"/>
</dbReference>
<evidence type="ECO:0000313" key="7">
    <source>
        <dbReference type="Proteomes" id="UP000241890"/>
    </source>
</evidence>
<dbReference type="GO" id="GO:0005634">
    <property type="term" value="C:nucleus"/>
    <property type="evidence" value="ECO:0007669"/>
    <property type="project" value="TreeGrafter"/>
</dbReference>
<protein>
    <submittedName>
        <fullName evidence="6">Protein strawberry notch-like 1</fullName>
    </submittedName>
</protein>
<dbReference type="GO" id="GO:0031490">
    <property type="term" value="F:chromatin DNA binding"/>
    <property type="evidence" value="ECO:0007669"/>
    <property type="project" value="TreeGrafter"/>
</dbReference>